<dbReference type="GO" id="GO:0016020">
    <property type="term" value="C:membrane"/>
    <property type="evidence" value="ECO:0007669"/>
    <property type="project" value="UniProtKB-SubCell"/>
</dbReference>
<dbReference type="PhylomeDB" id="A0A060T2C1"/>
<feature type="transmembrane region" description="Helical" evidence="8">
    <location>
        <begin position="136"/>
        <end position="153"/>
    </location>
</feature>
<dbReference type="GO" id="GO:0005351">
    <property type="term" value="F:carbohydrate:proton symporter activity"/>
    <property type="evidence" value="ECO:0007669"/>
    <property type="project" value="TreeGrafter"/>
</dbReference>
<dbReference type="PROSITE" id="PS50850">
    <property type="entry name" value="MFS"/>
    <property type="match status" value="1"/>
</dbReference>
<reference evidence="10" key="2">
    <citation type="submission" date="2014-06" db="EMBL/GenBank/DDBJ databases">
        <title>The complete genome of Blastobotrys (Arxula) adeninivorans LS3 - a yeast of biotechnological interest.</title>
        <authorList>
            <person name="Kunze G."/>
            <person name="Gaillardin C."/>
            <person name="Czernicka M."/>
            <person name="Durrens P."/>
            <person name="Martin T."/>
            <person name="Boer E."/>
            <person name="Gabaldon T."/>
            <person name="Cruz J."/>
            <person name="Talla E."/>
            <person name="Marck C."/>
            <person name="Goffeau A."/>
            <person name="Barbe V."/>
            <person name="Baret P."/>
            <person name="Baronian K."/>
            <person name="Beier S."/>
            <person name="Bleykasten C."/>
            <person name="Bode R."/>
            <person name="Casaregola S."/>
            <person name="Despons L."/>
            <person name="Fairhead C."/>
            <person name="Giersberg M."/>
            <person name="Gierski P."/>
            <person name="Hahnel U."/>
            <person name="Hartmann A."/>
            <person name="Jankowska D."/>
            <person name="Jubin C."/>
            <person name="Jung P."/>
            <person name="Lafontaine I."/>
            <person name="Leh-Louis V."/>
            <person name="Lemaire M."/>
            <person name="Marcet-Houben M."/>
            <person name="Mascher M."/>
            <person name="Morel G."/>
            <person name="Richard G.-F."/>
            <person name="Riechen J."/>
            <person name="Sacerdot C."/>
            <person name="Sarkar A."/>
            <person name="Savel G."/>
            <person name="Schacherer J."/>
            <person name="Sherman D."/>
            <person name="Straub M.-L."/>
            <person name="Stein N."/>
            <person name="Thierry A."/>
            <person name="Trautwein-Schult A."/>
            <person name="Westhof E."/>
            <person name="Worch S."/>
            <person name="Dujon B."/>
            <person name="Souciet J.-L."/>
            <person name="Wincker P."/>
            <person name="Scholz U."/>
            <person name="Neuveglise N."/>
        </authorList>
    </citation>
    <scope>NUCLEOTIDE SEQUENCE</scope>
    <source>
        <strain evidence="10">LS3</strain>
    </source>
</reference>
<proteinExistence type="inferred from homology"/>
<dbReference type="InterPro" id="IPR005829">
    <property type="entry name" value="Sugar_transporter_CS"/>
</dbReference>
<feature type="transmembrane region" description="Helical" evidence="8">
    <location>
        <begin position="314"/>
        <end position="335"/>
    </location>
</feature>
<dbReference type="InterPro" id="IPR020846">
    <property type="entry name" value="MFS_dom"/>
</dbReference>
<keyword evidence="5 8" id="KW-1133">Transmembrane helix</keyword>
<sequence length="531" mass="58989">MGQTDTYYDEEAVAGPGEVGDNNKTVQYVLENTRDAVEEERQLGVREAAKIYPKAMFWSVFFSLGVIMCGYDAQLISSFYALPAFVERYGTYADGATEKTISAAWQSALGMGNPIGQIVGSLCSSWPAERWGRKKVLIACNILIIGFVFIQFFSPNLGVLCAGEILAGLMWGAFVCLAPTYASEVSPVALRGILTAFTNLAFVIGQFIGQGVCAGFVSREDQWAYKAPFALQWLWPVILLAGLPFAPESPWWLVRKGRKDDARKSLARLAWQEGEGLDKALLVIEQTNLLEEELRKTTSFFDCFRGVDLRRTEICAMVYSTQVLCGNPLMGYINYFFTQAGMDPQKAFDMGVGNTAIGFVATCLTFVSLSHFGRRSIYTTGLYLMTVLLFVVAIIDCVPNYDSHSGIMWAQGSLLDVWTFLYQLTVGPLTFVIISEDSSTKLRSRTIAVATAFQAACSIVTTVAVPYMFNPANGNMRGKIGFFFGALSLICATWAYFRIPETKGRTFEEIDIMFERRVPTRKFATYEIFEQ</sequence>
<name>A0A060T2C1_BLAAD</name>
<dbReference type="InterPro" id="IPR003663">
    <property type="entry name" value="Sugar/inositol_transpt"/>
</dbReference>
<feature type="transmembrane region" description="Helical" evidence="8">
    <location>
        <begin position="415"/>
        <end position="434"/>
    </location>
</feature>
<dbReference type="EMBL" id="HG937691">
    <property type="protein sequence ID" value="CDP33336.1"/>
    <property type="molecule type" value="Genomic_DNA"/>
</dbReference>
<dbReference type="InterPro" id="IPR036259">
    <property type="entry name" value="MFS_trans_sf"/>
</dbReference>
<evidence type="ECO:0000256" key="3">
    <source>
        <dbReference type="ARBA" id="ARBA00022448"/>
    </source>
</evidence>
<feature type="transmembrane region" description="Helical" evidence="8">
    <location>
        <begin position="480"/>
        <end position="497"/>
    </location>
</feature>
<dbReference type="PROSITE" id="PS00217">
    <property type="entry name" value="SUGAR_TRANSPORT_2"/>
    <property type="match status" value="1"/>
</dbReference>
<feature type="domain" description="Major facilitator superfamily (MFS) profile" evidence="9">
    <location>
        <begin position="58"/>
        <end position="503"/>
    </location>
</feature>
<reference evidence="10" key="1">
    <citation type="submission" date="2014-02" db="EMBL/GenBank/DDBJ databases">
        <authorList>
            <person name="Genoscope - CEA"/>
        </authorList>
    </citation>
    <scope>NUCLEOTIDE SEQUENCE</scope>
    <source>
        <strain evidence="10">LS3</strain>
    </source>
</reference>
<evidence type="ECO:0000256" key="5">
    <source>
        <dbReference type="ARBA" id="ARBA00022989"/>
    </source>
</evidence>
<dbReference type="InterPro" id="IPR005828">
    <property type="entry name" value="MFS_sugar_transport-like"/>
</dbReference>
<evidence type="ECO:0000313" key="10">
    <source>
        <dbReference type="EMBL" id="CDP33336.1"/>
    </source>
</evidence>
<protein>
    <submittedName>
        <fullName evidence="10">ARAD1A07150p</fullName>
    </submittedName>
</protein>
<dbReference type="PROSITE" id="PS00216">
    <property type="entry name" value="SUGAR_TRANSPORT_1"/>
    <property type="match status" value="1"/>
</dbReference>
<gene>
    <name evidence="10" type="ORF">GNLVRS02_ARAD1A07150g</name>
</gene>
<keyword evidence="6 8" id="KW-0472">Membrane</keyword>
<feature type="transmembrane region" description="Helical" evidence="8">
    <location>
        <begin position="347"/>
        <end position="369"/>
    </location>
</feature>
<evidence type="ECO:0000256" key="2">
    <source>
        <dbReference type="ARBA" id="ARBA00010992"/>
    </source>
</evidence>
<feature type="transmembrane region" description="Helical" evidence="8">
    <location>
        <begin position="446"/>
        <end position="468"/>
    </location>
</feature>
<dbReference type="PANTHER" id="PTHR48022:SF83">
    <property type="entry name" value="MAJOR FACILITATOR SUPERFAMILY (MFS) PROFILE DOMAIN-CONTAINING PROTEIN"/>
    <property type="match status" value="1"/>
</dbReference>
<dbReference type="NCBIfam" id="TIGR00879">
    <property type="entry name" value="SP"/>
    <property type="match status" value="1"/>
</dbReference>
<organism evidence="10">
    <name type="scientific">Blastobotrys adeninivorans</name>
    <name type="common">Yeast</name>
    <name type="synonym">Arxula adeninivorans</name>
    <dbReference type="NCBI Taxonomy" id="409370"/>
    <lineage>
        <taxon>Eukaryota</taxon>
        <taxon>Fungi</taxon>
        <taxon>Dikarya</taxon>
        <taxon>Ascomycota</taxon>
        <taxon>Saccharomycotina</taxon>
        <taxon>Dipodascomycetes</taxon>
        <taxon>Dipodascales</taxon>
        <taxon>Trichomonascaceae</taxon>
        <taxon>Blastobotrys</taxon>
    </lineage>
</organism>
<dbReference type="PANTHER" id="PTHR48022">
    <property type="entry name" value="PLASTIDIC GLUCOSE TRANSPORTER 4"/>
    <property type="match status" value="1"/>
</dbReference>
<evidence type="ECO:0000259" key="9">
    <source>
        <dbReference type="PROSITE" id="PS50850"/>
    </source>
</evidence>
<dbReference type="FunFam" id="1.20.1250.20:FF:000078">
    <property type="entry name" value="MFS maltose transporter, putative"/>
    <property type="match status" value="1"/>
</dbReference>
<dbReference type="Gene3D" id="1.20.1250.20">
    <property type="entry name" value="MFS general substrate transporter like domains"/>
    <property type="match status" value="1"/>
</dbReference>
<dbReference type="SUPFAM" id="SSF103473">
    <property type="entry name" value="MFS general substrate transporter"/>
    <property type="match status" value="1"/>
</dbReference>
<dbReference type="InterPro" id="IPR050360">
    <property type="entry name" value="MFS_Sugar_Transporters"/>
</dbReference>
<evidence type="ECO:0000256" key="8">
    <source>
        <dbReference type="SAM" id="Phobius"/>
    </source>
</evidence>
<feature type="transmembrane region" description="Helical" evidence="8">
    <location>
        <begin position="55"/>
        <end position="73"/>
    </location>
</feature>
<feature type="transmembrane region" description="Helical" evidence="8">
    <location>
        <begin position="376"/>
        <end position="395"/>
    </location>
</feature>
<evidence type="ECO:0000256" key="4">
    <source>
        <dbReference type="ARBA" id="ARBA00022692"/>
    </source>
</evidence>
<evidence type="ECO:0000256" key="1">
    <source>
        <dbReference type="ARBA" id="ARBA00004141"/>
    </source>
</evidence>
<comment type="similarity">
    <text evidence="2 7">Belongs to the major facilitator superfamily. Sugar transporter (TC 2.A.1.1) family.</text>
</comment>
<feature type="transmembrane region" description="Helical" evidence="8">
    <location>
        <begin position="233"/>
        <end position="254"/>
    </location>
</feature>
<accession>A0A060T2C1</accession>
<evidence type="ECO:0000256" key="6">
    <source>
        <dbReference type="ARBA" id="ARBA00023136"/>
    </source>
</evidence>
<dbReference type="Pfam" id="PF00083">
    <property type="entry name" value="Sugar_tr"/>
    <property type="match status" value="1"/>
</dbReference>
<feature type="transmembrane region" description="Helical" evidence="8">
    <location>
        <begin position="165"/>
        <end position="182"/>
    </location>
</feature>
<keyword evidence="4 8" id="KW-0812">Transmembrane</keyword>
<evidence type="ECO:0000256" key="7">
    <source>
        <dbReference type="RuleBase" id="RU003346"/>
    </source>
</evidence>
<feature type="transmembrane region" description="Helical" evidence="8">
    <location>
        <begin position="194"/>
        <end position="217"/>
    </location>
</feature>
<dbReference type="AlphaFoldDB" id="A0A060T2C1"/>
<comment type="subcellular location">
    <subcellularLocation>
        <location evidence="1">Membrane</location>
        <topology evidence="1">Multi-pass membrane protein</topology>
    </subcellularLocation>
</comment>
<keyword evidence="3 7" id="KW-0813">Transport</keyword>